<keyword evidence="7 10" id="KW-0799">Topoisomerase</keyword>
<feature type="region of interest" description="Disordered" evidence="11">
    <location>
        <begin position="98"/>
        <end position="121"/>
    </location>
</feature>
<dbReference type="PANTHER" id="PTHR10848">
    <property type="entry name" value="MEIOTIC RECOMBINATION PROTEIN SPO11"/>
    <property type="match status" value="1"/>
</dbReference>
<dbReference type="GO" id="GO:0000706">
    <property type="term" value="P:meiotic DNA double-strand break processing"/>
    <property type="evidence" value="ECO:0007669"/>
    <property type="project" value="TreeGrafter"/>
</dbReference>
<dbReference type="GO" id="GO:0000228">
    <property type="term" value="C:nuclear chromosome"/>
    <property type="evidence" value="ECO:0007669"/>
    <property type="project" value="TreeGrafter"/>
</dbReference>
<dbReference type="GO" id="GO:0003677">
    <property type="term" value="F:DNA binding"/>
    <property type="evidence" value="ECO:0007669"/>
    <property type="project" value="UniProtKB-UniRule"/>
</dbReference>
<evidence type="ECO:0000256" key="7">
    <source>
        <dbReference type="ARBA" id="ARBA00023029"/>
    </source>
</evidence>
<dbReference type="GO" id="GO:0003918">
    <property type="term" value="F:DNA topoisomerase type II (double strand cut, ATP-hydrolyzing) activity"/>
    <property type="evidence" value="ECO:0007669"/>
    <property type="project" value="UniProtKB-UniRule"/>
</dbReference>
<feature type="compositionally biased region" description="Polar residues" evidence="11">
    <location>
        <begin position="1"/>
        <end position="15"/>
    </location>
</feature>
<dbReference type="OrthoDB" id="5377392at2759"/>
<dbReference type="InterPro" id="IPR036078">
    <property type="entry name" value="Spo11/TopoVI_A_sf"/>
</dbReference>
<dbReference type="GO" id="GO:0007131">
    <property type="term" value="P:reciprocal meiotic recombination"/>
    <property type="evidence" value="ECO:0007669"/>
    <property type="project" value="TreeGrafter"/>
</dbReference>
<dbReference type="Proteomes" id="UP000698800">
    <property type="component" value="Unassembled WGS sequence"/>
</dbReference>
<evidence type="ECO:0000256" key="6">
    <source>
        <dbReference type="ARBA" id="ARBA00022842"/>
    </source>
</evidence>
<feature type="active site" description="O-(5'-phospho-DNA)-tyrosine intermediate" evidence="10">
    <location>
        <position position="158"/>
    </location>
</feature>
<dbReference type="Pfam" id="PF04406">
    <property type="entry name" value="TP6A_N"/>
    <property type="match status" value="1"/>
</dbReference>
<organism evidence="14 15">
    <name type="scientific">Glutinoglossum americanum</name>
    <dbReference type="NCBI Taxonomy" id="1670608"/>
    <lineage>
        <taxon>Eukaryota</taxon>
        <taxon>Fungi</taxon>
        <taxon>Dikarya</taxon>
        <taxon>Ascomycota</taxon>
        <taxon>Pezizomycotina</taxon>
        <taxon>Geoglossomycetes</taxon>
        <taxon>Geoglossales</taxon>
        <taxon>Geoglossaceae</taxon>
        <taxon>Glutinoglossum</taxon>
    </lineage>
</organism>
<feature type="domain" description="Topoisomerase 6 subunit A/Spo11 TOPRIM" evidence="13">
    <location>
        <begin position="226"/>
        <end position="362"/>
    </location>
</feature>
<dbReference type="GO" id="GO:0046872">
    <property type="term" value="F:metal ion binding"/>
    <property type="evidence" value="ECO:0007669"/>
    <property type="project" value="UniProtKB-KW"/>
</dbReference>
<keyword evidence="8 10" id="KW-0238">DNA-binding</keyword>
<comment type="cofactor">
    <cofactor evidence="2">
        <name>Mg(2+)</name>
        <dbReference type="ChEBI" id="CHEBI:18420"/>
    </cofactor>
</comment>
<evidence type="ECO:0000256" key="4">
    <source>
        <dbReference type="ARBA" id="ARBA00012895"/>
    </source>
</evidence>
<dbReference type="Gene3D" id="1.10.10.10">
    <property type="entry name" value="Winged helix-like DNA-binding domain superfamily/Winged helix DNA-binding domain"/>
    <property type="match status" value="1"/>
</dbReference>
<evidence type="ECO:0000259" key="13">
    <source>
        <dbReference type="Pfam" id="PF21180"/>
    </source>
</evidence>
<keyword evidence="6" id="KW-0460">Magnesium</keyword>
<reference evidence="14" key="1">
    <citation type="submission" date="2021-03" db="EMBL/GenBank/DDBJ databases">
        <title>Comparative genomics and phylogenomic investigation of the class Geoglossomycetes provide insights into ecological specialization and systematics.</title>
        <authorList>
            <person name="Melie T."/>
            <person name="Pirro S."/>
            <person name="Miller A.N."/>
            <person name="Quandt A."/>
        </authorList>
    </citation>
    <scope>NUCLEOTIDE SEQUENCE</scope>
    <source>
        <strain evidence="14">GBOQ0MN5Z8</strain>
    </source>
</reference>
<comment type="caution">
    <text evidence="14">The sequence shown here is derived from an EMBL/GenBank/DDBJ whole genome shotgun (WGS) entry which is preliminary data.</text>
</comment>
<evidence type="ECO:0000256" key="1">
    <source>
        <dbReference type="ARBA" id="ARBA00000185"/>
    </source>
</evidence>
<comment type="similarity">
    <text evidence="3 10">Belongs to the TOP6A family.</text>
</comment>
<evidence type="ECO:0000256" key="8">
    <source>
        <dbReference type="ARBA" id="ARBA00023125"/>
    </source>
</evidence>
<dbReference type="Gene3D" id="3.40.1360.10">
    <property type="match status" value="1"/>
</dbReference>
<evidence type="ECO:0000256" key="11">
    <source>
        <dbReference type="SAM" id="MobiDB-lite"/>
    </source>
</evidence>
<dbReference type="EMBL" id="JAGHQL010000057">
    <property type="protein sequence ID" value="KAH0542284.1"/>
    <property type="molecule type" value="Genomic_DNA"/>
</dbReference>
<dbReference type="InterPro" id="IPR002815">
    <property type="entry name" value="Spo11/TopoVI_A"/>
</dbReference>
<comment type="catalytic activity">
    <reaction evidence="1 10">
        <text>ATP-dependent breakage, passage and rejoining of double-stranded DNA.</text>
        <dbReference type="EC" id="5.6.2.2"/>
    </reaction>
</comment>
<keyword evidence="9 10" id="KW-0413">Isomerase</keyword>
<dbReference type="Pfam" id="PF21180">
    <property type="entry name" value="TOP6A-Spo11_Toprim"/>
    <property type="match status" value="1"/>
</dbReference>
<evidence type="ECO:0000256" key="9">
    <source>
        <dbReference type="ARBA" id="ARBA00023235"/>
    </source>
</evidence>
<evidence type="ECO:0000256" key="2">
    <source>
        <dbReference type="ARBA" id="ARBA00001946"/>
    </source>
</evidence>
<gene>
    <name evidence="14" type="ORF">FGG08_003311</name>
</gene>
<dbReference type="AlphaFoldDB" id="A0A9P8HYK0"/>
<sequence>MDGAQLTDSHSSQAGPNLHYAADHQPMGVSTCNSTEHILIQPTLFEQHVPRTRHDTNKSRDWIIAKVESVFESIVDSILEDQKKLTITLRSRGRVTDQGLDHESRSIRPASRHRKREVSFPGGTPKEAWKFTVLVRILQLIHEALISGVVTTKRDMYYKDPALFLRQDVVDKHVDDIACTFGVERGFLNVELVPVKVAAAKGLVAGALKLMKKDQSTLDYASGDEAKGYPDISTRAFLRLLSRAKPTASQNAFLPIYALVDFDPDGLGILSTYKYGSVALAHENAQLTVSSIRWLGVRSGDLQGGSTDEVQGLLGLSARDRGKALKMLGNEVFAEEFEWRREMQVMLFLNFKAEIQVMSGFGKVGLEKWIEERVLDQETHS</sequence>
<dbReference type="CDD" id="cd00223">
    <property type="entry name" value="TOPRIM_TopoIIB_SPO"/>
    <property type="match status" value="1"/>
</dbReference>
<dbReference type="PANTHER" id="PTHR10848:SF0">
    <property type="entry name" value="MEIOTIC RECOMBINATION PROTEIN SPO11"/>
    <property type="match status" value="1"/>
</dbReference>
<dbReference type="PROSITE" id="PS52041">
    <property type="entry name" value="TOPO_IIB"/>
    <property type="match status" value="1"/>
</dbReference>
<evidence type="ECO:0000256" key="10">
    <source>
        <dbReference type="PROSITE-ProRule" id="PRU01385"/>
    </source>
</evidence>
<name>A0A9P8HYK0_9PEZI</name>
<evidence type="ECO:0000259" key="12">
    <source>
        <dbReference type="Pfam" id="PF04406"/>
    </source>
</evidence>
<dbReference type="EC" id="5.6.2.2" evidence="4"/>
<keyword evidence="15" id="KW-1185">Reference proteome</keyword>
<dbReference type="GO" id="GO:0005524">
    <property type="term" value="F:ATP binding"/>
    <property type="evidence" value="ECO:0007669"/>
    <property type="project" value="InterPro"/>
</dbReference>
<dbReference type="InterPro" id="IPR013049">
    <property type="entry name" value="Spo11/TopoVI_A_N"/>
</dbReference>
<dbReference type="InterPro" id="IPR034136">
    <property type="entry name" value="TOPRIM_Topo6A/Spo11"/>
</dbReference>
<evidence type="ECO:0000256" key="3">
    <source>
        <dbReference type="ARBA" id="ARBA00006559"/>
    </source>
</evidence>
<evidence type="ECO:0000256" key="5">
    <source>
        <dbReference type="ARBA" id="ARBA00022723"/>
    </source>
</evidence>
<evidence type="ECO:0000313" key="15">
    <source>
        <dbReference type="Proteomes" id="UP000698800"/>
    </source>
</evidence>
<dbReference type="InterPro" id="IPR036388">
    <property type="entry name" value="WH-like_DNA-bd_sf"/>
</dbReference>
<feature type="region of interest" description="Disordered" evidence="11">
    <location>
        <begin position="1"/>
        <end position="22"/>
    </location>
</feature>
<accession>A0A9P8HYK0</accession>
<keyword evidence="5" id="KW-0479">Metal-binding</keyword>
<protein>
    <recommendedName>
        <fullName evidence="4">DNA topoisomerase (ATP-hydrolyzing)</fullName>
        <ecNumber evidence="4">5.6.2.2</ecNumber>
    </recommendedName>
</protein>
<evidence type="ECO:0000313" key="14">
    <source>
        <dbReference type="EMBL" id="KAH0542284.1"/>
    </source>
</evidence>
<dbReference type="SUPFAM" id="SSF56726">
    <property type="entry name" value="DNA topoisomerase IV, alpha subunit"/>
    <property type="match status" value="1"/>
</dbReference>
<dbReference type="GO" id="GO:0042138">
    <property type="term" value="P:meiotic DNA double-strand break formation"/>
    <property type="evidence" value="ECO:0007669"/>
    <property type="project" value="TreeGrafter"/>
</dbReference>
<feature type="domain" description="Spo11/DNA topoisomerase VI subunit A N-terminal" evidence="12">
    <location>
        <begin position="129"/>
        <end position="190"/>
    </location>
</feature>
<proteinExistence type="inferred from homology"/>